<reference evidence="4 5" key="1">
    <citation type="journal article" date="2017" name="Front. Microbiol.">
        <title>Phaeobacter piscinae sp. nov., a species of the Roseobacter group and potential aquaculture probiont.</title>
        <authorList>
            <person name="Sonnenschein E.C."/>
            <person name="Phippen C.B.W."/>
            <person name="Nielsen K.F."/>
            <person name="Mateiu R.V."/>
            <person name="Melchiorsen J."/>
            <person name="Gram L."/>
            <person name="Overmann J."/>
            <person name="Freese H.M."/>
        </authorList>
    </citation>
    <scope>NUCLEOTIDE SEQUENCE [LARGE SCALE GENOMIC DNA]</scope>
    <source>
        <strain evidence="4 5">P13</strain>
    </source>
</reference>
<evidence type="ECO:0000259" key="3">
    <source>
        <dbReference type="Pfam" id="PF07364"/>
    </source>
</evidence>
<accession>A0AAN1GSI4</accession>
<feature type="domain" description="Microcystin LR degradation protein MlrC C-terminal" evidence="2">
    <location>
        <begin position="303"/>
        <end position="484"/>
    </location>
</feature>
<comment type="function">
    <text evidence="1">Involved in peptidolytic degradation of cyclic heptapeptide hepatotoxin microcystin (MC).</text>
</comment>
<dbReference type="PIRSF" id="PIRSF012702">
    <property type="entry name" value="UCP012702"/>
    <property type="match status" value="1"/>
</dbReference>
<dbReference type="RefSeq" id="WP_096872022.1">
    <property type="nucleotide sequence ID" value="NZ_CP010767.1"/>
</dbReference>
<dbReference type="Pfam" id="PF07171">
    <property type="entry name" value="MlrC_C"/>
    <property type="match status" value="1"/>
</dbReference>
<dbReference type="Proteomes" id="UP000218606">
    <property type="component" value="Chromosome"/>
</dbReference>
<evidence type="ECO:0000259" key="2">
    <source>
        <dbReference type="Pfam" id="PF07171"/>
    </source>
</evidence>
<feature type="domain" description="Microcystin LR degradation protein MlrC N-terminal" evidence="3">
    <location>
        <begin position="5"/>
        <end position="291"/>
    </location>
</feature>
<dbReference type="InterPro" id="IPR009197">
    <property type="entry name" value="MlrC"/>
</dbReference>
<protein>
    <recommendedName>
        <fullName evidence="1">Microcystinase C</fullName>
        <shortName evidence="1">MlrC</shortName>
    </recommendedName>
</protein>
<gene>
    <name evidence="4" type="ORF">PhaeoP13_02322</name>
</gene>
<dbReference type="GO" id="GO:0006508">
    <property type="term" value="P:proteolysis"/>
    <property type="evidence" value="ECO:0007669"/>
    <property type="project" value="UniProtKB-KW"/>
</dbReference>
<organism evidence="4 5">
    <name type="scientific">Phaeobacter piscinae</name>
    <dbReference type="NCBI Taxonomy" id="1580596"/>
    <lineage>
        <taxon>Bacteria</taxon>
        <taxon>Pseudomonadati</taxon>
        <taxon>Pseudomonadota</taxon>
        <taxon>Alphaproteobacteria</taxon>
        <taxon>Rhodobacterales</taxon>
        <taxon>Roseobacteraceae</taxon>
        <taxon>Phaeobacter</taxon>
    </lineage>
</organism>
<dbReference type="GO" id="GO:0046872">
    <property type="term" value="F:metal ion binding"/>
    <property type="evidence" value="ECO:0007669"/>
    <property type="project" value="UniProtKB-KW"/>
</dbReference>
<keyword evidence="1" id="KW-0378">Hydrolase</keyword>
<dbReference type="GO" id="GO:0008237">
    <property type="term" value="F:metallopeptidase activity"/>
    <property type="evidence" value="ECO:0007669"/>
    <property type="project" value="UniProtKB-KW"/>
</dbReference>
<evidence type="ECO:0000313" key="4">
    <source>
        <dbReference type="EMBL" id="ATG44243.1"/>
    </source>
</evidence>
<dbReference type="InterPro" id="IPR015995">
    <property type="entry name" value="MlrC_N"/>
</dbReference>
<name>A0AAN1GSI4_9RHOB</name>
<keyword evidence="1" id="KW-0645">Protease</keyword>
<dbReference type="EMBL" id="CP010767">
    <property type="protein sequence ID" value="ATG44243.1"/>
    <property type="molecule type" value="Genomic_DNA"/>
</dbReference>
<keyword evidence="1" id="KW-0482">Metalloprotease</keyword>
<dbReference type="InterPro" id="IPR010799">
    <property type="entry name" value="MlrC_C"/>
</dbReference>
<dbReference type="Pfam" id="PF07364">
    <property type="entry name" value="DUF1485"/>
    <property type="match status" value="1"/>
</dbReference>
<dbReference type="AlphaFoldDB" id="A0AAN1GSI4"/>
<evidence type="ECO:0000313" key="5">
    <source>
        <dbReference type="Proteomes" id="UP000218606"/>
    </source>
</evidence>
<keyword evidence="1" id="KW-0479">Metal-binding</keyword>
<comment type="similarity">
    <text evidence="1">Belongs to the peptidase M81 family.</text>
</comment>
<comment type="cofactor">
    <cofactor evidence="1">
        <name>Zn(2+)</name>
        <dbReference type="ChEBI" id="CHEBI:29105"/>
    </cofactor>
    <text evidence="1">Binds 1 zinc ion per subunit.</text>
</comment>
<sequence length="496" mass="52884">MTRPRIAIAGLQHETNCHGLTQAGLAEFEMADSWPGMLHGQKVITQTRGMNLPIAGFANAAEIAGYEIIPILWCAAEPSAHVTDHAFETISGMILDALRAAGPLDGVYLDLHGAMVTESFADGEGELLRRVRAQIGEDIPLVASLDLHANVSAEMCAHADYLAIFRTYPHLDMAETGARCQPVLARLLRGEVLHKALRTVPYLIPLHAQYTGSPPFSTLYGSLPDLQQQGVEADIALGFTAADFPDTGPSCVAYAKTAAQAEAAVDTILSHFLAMEGRIDRTLLSLDAAVQLSHQQREKPLILADVQDNPGAGGTSDTTGLLRALIDGKCRKVLSGMFHDPELAQKAHAAGSSARFKGELGSKSGVPGQTPVTGLFEVLSLSDGDCPYTGEMYGGGIATLGKSAALRIVDADAQIDVVVTSIRNQCLDLAHFTHFGLDPADYKTICVKSTVHYRAAFDPIASEMRSVASPGVFACDLRNADYQNLPSGKRAEAYNH</sequence>
<evidence type="ECO:0000256" key="1">
    <source>
        <dbReference type="PIRNR" id="PIRNR012702"/>
    </source>
</evidence>
<proteinExistence type="inferred from homology"/>